<protein>
    <submittedName>
        <fullName evidence="2">DUF4408 domain-containing protein</fullName>
    </submittedName>
</protein>
<accession>A0ABD1W152</accession>
<evidence type="ECO:0000313" key="3">
    <source>
        <dbReference type="Proteomes" id="UP001604336"/>
    </source>
</evidence>
<keyword evidence="1" id="KW-0812">Transmembrane</keyword>
<gene>
    <name evidence="2" type="ORF">Adt_04347</name>
</gene>
<keyword evidence="3" id="KW-1185">Reference proteome</keyword>
<dbReference type="PANTHER" id="PTHR35762:SF2">
    <property type="entry name" value="TRANSMEMBRANE PROTEIN"/>
    <property type="match status" value="1"/>
</dbReference>
<sequence length="251" mass="28621">MKNYKKSQFLYNFILYSLTTLISCSLVYYSFWFPSINSLFSVSIPNIISFFFTAKFLFFLGNVIVVILIGESKQTSAGSNSSPATEIYNEYVARSRWSNYKPHSSYTLVNKKKEEKMENLNTEDKTFHAEKKTVVKICSGIPTEDLKGIVESNLAGSSSCSSPATGCRNYKAPANSSYTLANKKVEEDKILHAEKKKEVKICSRIVKREKREKEEENYIPTEELNRRVEAYISRVNKQRLLEAKSLVCSTA</sequence>
<comment type="caution">
    <text evidence="2">The sequence shown here is derived from an EMBL/GenBank/DDBJ whole genome shotgun (WGS) entry which is preliminary data.</text>
</comment>
<feature type="transmembrane region" description="Helical" evidence="1">
    <location>
        <begin position="44"/>
        <end position="69"/>
    </location>
</feature>
<dbReference type="PROSITE" id="PS51257">
    <property type="entry name" value="PROKAR_LIPOPROTEIN"/>
    <property type="match status" value="1"/>
</dbReference>
<evidence type="ECO:0000256" key="1">
    <source>
        <dbReference type="SAM" id="Phobius"/>
    </source>
</evidence>
<name>A0ABD1W152_9LAMI</name>
<dbReference type="PANTHER" id="PTHR35762">
    <property type="entry name" value="TRANSMEMBRANE PROTEIN"/>
    <property type="match status" value="1"/>
</dbReference>
<organism evidence="2 3">
    <name type="scientific">Abeliophyllum distichum</name>
    <dbReference type="NCBI Taxonomy" id="126358"/>
    <lineage>
        <taxon>Eukaryota</taxon>
        <taxon>Viridiplantae</taxon>
        <taxon>Streptophyta</taxon>
        <taxon>Embryophyta</taxon>
        <taxon>Tracheophyta</taxon>
        <taxon>Spermatophyta</taxon>
        <taxon>Magnoliopsida</taxon>
        <taxon>eudicotyledons</taxon>
        <taxon>Gunneridae</taxon>
        <taxon>Pentapetalae</taxon>
        <taxon>asterids</taxon>
        <taxon>lamiids</taxon>
        <taxon>Lamiales</taxon>
        <taxon>Oleaceae</taxon>
        <taxon>Forsythieae</taxon>
        <taxon>Abeliophyllum</taxon>
    </lineage>
</organism>
<proteinExistence type="predicted"/>
<dbReference type="AlphaFoldDB" id="A0ABD1W152"/>
<dbReference type="EMBL" id="JBFOLK010000001">
    <property type="protein sequence ID" value="KAL2543369.1"/>
    <property type="molecule type" value="Genomic_DNA"/>
</dbReference>
<reference evidence="3" key="1">
    <citation type="submission" date="2024-07" db="EMBL/GenBank/DDBJ databases">
        <title>Two chromosome-level genome assemblies of Korean endemic species Abeliophyllum distichum and Forsythia ovata (Oleaceae).</title>
        <authorList>
            <person name="Jang H."/>
        </authorList>
    </citation>
    <scope>NUCLEOTIDE SEQUENCE [LARGE SCALE GENOMIC DNA]</scope>
</reference>
<keyword evidence="1" id="KW-0472">Membrane</keyword>
<dbReference type="Proteomes" id="UP001604336">
    <property type="component" value="Unassembled WGS sequence"/>
</dbReference>
<feature type="transmembrane region" description="Helical" evidence="1">
    <location>
        <begin position="9"/>
        <end position="32"/>
    </location>
</feature>
<keyword evidence="1" id="KW-1133">Transmembrane helix</keyword>
<evidence type="ECO:0000313" key="2">
    <source>
        <dbReference type="EMBL" id="KAL2543369.1"/>
    </source>
</evidence>